<feature type="compositionally biased region" description="Pro residues" evidence="1">
    <location>
        <begin position="45"/>
        <end position="57"/>
    </location>
</feature>
<protein>
    <submittedName>
        <fullName evidence="2">Uncharacterized protein</fullName>
    </submittedName>
</protein>
<evidence type="ECO:0000313" key="3">
    <source>
        <dbReference type="Proteomes" id="UP000326924"/>
    </source>
</evidence>
<comment type="caution">
    <text evidence="2">The sequence shown here is derived from an EMBL/GenBank/DDBJ whole genome shotgun (WGS) entry which is preliminary data.</text>
</comment>
<gene>
    <name evidence="2" type="ORF">FN846DRAFT_901854</name>
</gene>
<evidence type="ECO:0000256" key="1">
    <source>
        <dbReference type="SAM" id="MobiDB-lite"/>
    </source>
</evidence>
<feature type="compositionally biased region" description="Basic residues" evidence="1">
    <location>
        <begin position="152"/>
        <end position="173"/>
    </location>
</feature>
<dbReference type="Proteomes" id="UP000326924">
    <property type="component" value="Unassembled WGS sequence"/>
</dbReference>
<keyword evidence="3" id="KW-1185">Reference proteome</keyword>
<dbReference type="OrthoDB" id="275715at2759"/>
<organism evidence="2 3">
    <name type="scientific">Sphaerosporella brunnea</name>
    <dbReference type="NCBI Taxonomy" id="1250544"/>
    <lineage>
        <taxon>Eukaryota</taxon>
        <taxon>Fungi</taxon>
        <taxon>Dikarya</taxon>
        <taxon>Ascomycota</taxon>
        <taxon>Pezizomycotina</taxon>
        <taxon>Pezizomycetes</taxon>
        <taxon>Pezizales</taxon>
        <taxon>Pyronemataceae</taxon>
        <taxon>Sphaerosporella</taxon>
    </lineage>
</organism>
<feature type="region of interest" description="Disordered" evidence="1">
    <location>
        <begin position="239"/>
        <end position="266"/>
    </location>
</feature>
<dbReference type="AlphaFoldDB" id="A0A5J5FBE8"/>
<name>A0A5J5FBE8_9PEZI</name>
<feature type="region of interest" description="Disordered" evidence="1">
    <location>
        <begin position="41"/>
        <end position="104"/>
    </location>
</feature>
<feature type="compositionally biased region" description="Pro residues" evidence="1">
    <location>
        <begin position="256"/>
        <end position="266"/>
    </location>
</feature>
<reference evidence="2 3" key="1">
    <citation type="submission" date="2019-09" db="EMBL/GenBank/DDBJ databases">
        <title>Draft genome of the ectomycorrhizal ascomycete Sphaerosporella brunnea.</title>
        <authorList>
            <consortium name="DOE Joint Genome Institute"/>
            <person name="Benucci G.M."/>
            <person name="Marozzi G."/>
            <person name="Antonielli L."/>
            <person name="Sanchez S."/>
            <person name="Marco P."/>
            <person name="Wang X."/>
            <person name="Falini L.B."/>
            <person name="Barry K."/>
            <person name="Haridas S."/>
            <person name="Lipzen A."/>
            <person name="Labutti K."/>
            <person name="Grigoriev I.V."/>
            <person name="Murat C."/>
            <person name="Martin F."/>
            <person name="Albertini E."/>
            <person name="Donnini D."/>
            <person name="Bonito G."/>
        </authorList>
    </citation>
    <scope>NUCLEOTIDE SEQUENCE [LARGE SCALE GENOMIC DNA]</scope>
    <source>
        <strain evidence="2 3">Sb_GMNB300</strain>
    </source>
</reference>
<accession>A0A5J5FBE8</accession>
<dbReference type="EMBL" id="VXIS01000004">
    <property type="protein sequence ID" value="KAA8914588.1"/>
    <property type="molecule type" value="Genomic_DNA"/>
</dbReference>
<feature type="region of interest" description="Disordered" evidence="1">
    <location>
        <begin position="1"/>
        <end position="24"/>
    </location>
</feature>
<feature type="region of interest" description="Disordered" evidence="1">
    <location>
        <begin position="133"/>
        <end position="199"/>
    </location>
</feature>
<evidence type="ECO:0000313" key="2">
    <source>
        <dbReference type="EMBL" id="KAA8914588.1"/>
    </source>
</evidence>
<proteinExistence type="predicted"/>
<sequence>MPARISFYRPTGQSRRQARQAHDHDVFEGLPVRRWRREWVQVGKPPAPTSTPQPELPLPKDTNLLSSTSQGLLAAARAGSGSTSTDDTPKPKEPAAAEPLFRTKRWVRIAKDLEPPEPVYLAKVPDVKKEGDHLQLNVNIGDGGSTVGSSVPRRRAPPPPKKKNKRPGRKPGFKKSVTFADGRQQQSADAQEATADVEMMDVDPATEMDPAPQNDVAREIEKAESTIEAVTMAHVKEERNNTHALPADAAVTTSTPLPPPGEAKPE</sequence>
<feature type="compositionally biased region" description="Low complexity" evidence="1">
    <location>
        <begin position="71"/>
        <end position="85"/>
    </location>
</feature>
<dbReference type="InParanoid" id="A0A5J5FBE8"/>